<dbReference type="Pfam" id="PF00015">
    <property type="entry name" value="MCPsignal"/>
    <property type="match status" value="1"/>
</dbReference>
<dbReference type="Proteomes" id="UP001055580">
    <property type="component" value="Chromosome"/>
</dbReference>
<proteinExistence type="predicted"/>
<protein>
    <submittedName>
        <fullName evidence="4">Methyl-accepting chemotaxis protein</fullName>
    </submittedName>
</protein>
<organism evidence="4 5">
    <name type="scientific">Sphingomonas donggukensis</name>
    <dbReference type="NCBI Taxonomy" id="2949093"/>
    <lineage>
        <taxon>Bacteria</taxon>
        <taxon>Pseudomonadati</taxon>
        <taxon>Pseudomonadota</taxon>
        <taxon>Alphaproteobacteria</taxon>
        <taxon>Sphingomonadales</taxon>
        <taxon>Sphingomonadaceae</taxon>
        <taxon>Sphingomonas</taxon>
    </lineage>
</organism>
<evidence type="ECO:0000259" key="3">
    <source>
        <dbReference type="PROSITE" id="PS50111"/>
    </source>
</evidence>
<evidence type="ECO:0000256" key="1">
    <source>
        <dbReference type="ARBA" id="ARBA00023224"/>
    </source>
</evidence>
<gene>
    <name evidence="4" type="ORF">M9980_00600</name>
</gene>
<dbReference type="Gene3D" id="1.10.287.950">
    <property type="entry name" value="Methyl-accepting chemotaxis protein"/>
    <property type="match status" value="1"/>
</dbReference>
<name>A0ABY4TTP6_9SPHN</name>
<accession>A0ABY4TTP6</accession>
<evidence type="ECO:0000313" key="5">
    <source>
        <dbReference type="Proteomes" id="UP001055580"/>
    </source>
</evidence>
<keyword evidence="1 2" id="KW-0807">Transducer</keyword>
<keyword evidence="5" id="KW-1185">Reference proteome</keyword>
<dbReference type="EMBL" id="CP098401">
    <property type="protein sequence ID" value="URW75773.1"/>
    <property type="molecule type" value="Genomic_DNA"/>
</dbReference>
<evidence type="ECO:0000313" key="4">
    <source>
        <dbReference type="EMBL" id="URW75773.1"/>
    </source>
</evidence>
<dbReference type="InterPro" id="IPR004089">
    <property type="entry name" value="MCPsignal_dom"/>
</dbReference>
<reference evidence="4" key="1">
    <citation type="submission" date="2022-05" db="EMBL/GenBank/DDBJ databases">
        <title>Sphingomonas sp. strain RMG20 Genome sequencing and assembly.</title>
        <authorList>
            <person name="Kim I."/>
        </authorList>
    </citation>
    <scope>NUCLEOTIDE SEQUENCE</scope>
    <source>
        <strain evidence="4">RMG20</strain>
    </source>
</reference>
<evidence type="ECO:0000256" key="2">
    <source>
        <dbReference type="PROSITE-ProRule" id="PRU00284"/>
    </source>
</evidence>
<dbReference type="PROSITE" id="PS50111">
    <property type="entry name" value="CHEMOTAXIS_TRANSDUC_2"/>
    <property type="match status" value="1"/>
</dbReference>
<dbReference type="PANTHER" id="PTHR32089:SF112">
    <property type="entry name" value="LYSOZYME-LIKE PROTEIN-RELATED"/>
    <property type="match status" value="1"/>
</dbReference>
<sequence length="253" mass="25482">MNASPTPKIATAAANLRAVAGSLESIADAVRTDAAAATEVVRQLEDTAGETALLATALATAAAQIEHAVAAQAALLRDVARNTGDSLAMVEALAQAGQGIDSMSATIGAIAGRGRMLALNARIEAARAGAVGRGFDVVAHEMGALAQSTLAATRDIEDRTGTIERGVTATRTAFEGVNSAVENERRLIGDIVAAIEEQKGIAAEVARLTDTTRAEISSSAEAIGRVSTSAAAVGVLARQVKRTAAALEAAASD</sequence>
<dbReference type="RefSeq" id="WP_250752325.1">
    <property type="nucleotide sequence ID" value="NZ_CP098401.1"/>
</dbReference>
<dbReference type="SUPFAM" id="SSF58104">
    <property type="entry name" value="Methyl-accepting chemotaxis protein (MCP) signaling domain"/>
    <property type="match status" value="1"/>
</dbReference>
<dbReference type="SMART" id="SM00283">
    <property type="entry name" value="MA"/>
    <property type="match status" value="1"/>
</dbReference>
<feature type="domain" description="Methyl-accepting transducer" evidence="3">
    <location>
        <begin position="5"/>
        <end position="234"/>
    </location>
</feature>
<dbReference type="PANTHER" id="PTHR32089">
    <property type="entry name" value="METHYL-ACCEPTING CHEMOTAXIS PROTEIN MCPB"/>
    <property type="match status" value="1"/>
</dbReference>